<evidence type="ECO:0000256" key="1">
    <source>
        <dbReference type="SAM" id="MobiDB-lite"/>
    </source>
</evidence>
<protein>
    <submittedName>
        <fullName evidence="2">Uncharacterized protein</fullName>
    </submittedName>
</protein>
<proteinExistence type="evidence at transcript level"/>
<dbReference type="EMBL" id="BT142851">
    <property type="protein sequence ID" value="AFK42645.1"/>
    <property type="molecule type" value="mRNA"/>
</dbReference>
<sequence length="225" mass="25817">MSNNGWDELPNNILNNKRPRYRHNELQGRGNSQALQTSIGPAPRLPYVLPNSDSRPVPADFPPEDADLLTQFSARHTGFLLSEHIHTPNMRRQAYEYFAKFLRFLRSHSTLDLMTTSKTSVSNDLYVIKMYGFTGEWLDRLVLRLNPRTSHDVSNEGLQTLIKLQPIYFTYVASLEAEGTDLTRRLNENTAKLSNGREAMESISNTLSKLWEKSKLNIPFNLECM</sequence>
<name>I3SQV3_MEDTR</name>
<feature type="region of interest" description="Disordered" evidence="1">
    <location>
        <begin position="1"/>
        <end position="41"/>
    </location>
</feature>
<dbReference type="AlphaFoldDB" id="I3SQV3"/>
<accession>I3SQV3</accession>
<feature type="compositionally biased region" description="Polar residues" evidence="1">
    <location>
        <begin position="29"/>
        <end position="39"/>
    </location>
</feature>
<evidence type="ECO:0000313" key="2">
    <source>
        <dbReference type="EMBL" id="AFK42645.1"/>
    </source>
</evidence>
<reference evidence="2" key="1">
    <citation type="submission" date="2012-05" db="EMBL/GenBank/DDBJ databases">
        <authorList>
            <person name="Krishnakumar V."/>
            <person name="Cheung F."/>
            <person name="Xiao Y."/>
            <person name="Chan A."/>
            <person name="Moskal W.A."/>
            <person name="Town C.D."/>
        </authorList>
    </citation>
    <scope>NUCLEOTIDE SEQUENCE</scope>
</reference>
<organism evidence="2">
    <name type="scientific">Medicago truncatula</name>
    <name type="common">Barrel medic</name>
    <name type="synonym">Medicago tribuloides</name>
    <dbReference type="NCBI Taxonomy" id="3880"/>
    <lineage>
        <taxon>Eukaryota</taxon>
        <taxon>Viridiplantae</taxon>
        <taxon>Streptophyta</taxon>
        <taxon>Embryophyta</taxon>
        <taxon>Tracheophyta</taxon>
        <taxon>Spermatophyta</taxon>
        <taxon>Magnoliopsida</taxon>
        <taxon>eudicotyledons</taxon>
        <taxon>Gunneridae</taxon>
        <taxon>Pentapetalae</taxon>
        <taxon>rosids</taxon>
        <taxon>fabids</taxon>
        <taxon>Fabales</taxon>
        <taxon>Fabaceae</taxon>
        <taxon>Papilionoideae</taxon>
        <taxon>50 kb inversion clade</taxon>
        <taxon>NPAAA clade</taxon>
        <taxon>Hologalegina</taxon>
        <taxon>IRL clade</taxon>
        <taxon>Trifolieae</taxon>
        <taxon>Medicago</taxon>
    </lineage>
</organism>